<comment type="catalytic activity">
    <reaction evidence="12">
        <text>IMP + H2O = inosine + phosphate</text>
        <dbReference type="Rhea" id="RHEA:27718"/>
        <dbReference type="ChEBI" id="CHEBI:15377"/>
        <dbReference type="ChEBI" id="CHEBI:17596"/>
        <dbReference type="ChEBI" id="CHEBI:43474"/>
        <dbReference type="ChEBI" id="CHEBI:58053"/>
        <dbReference type="EC" id="3.1.3.99"/>
    </reaction>
</comment>
<evidence type="ECO:0000313" key="15">
    <source>
        <dbReference type="Proteomes" id="UP001472866"/>
    </source>
</evidence>
<dbReference type="EC" id="3.1.3.99" evidence="4"/>
<dbReference type="Pfam" id="PF06437">
    <property type="entry name" value="ISN1"/>
    <property type="match status" value="1"/>
</dbReference>
<evidence type="ECO:0000256" key="7">
    <source>
        <dbReference type="ARBA" id="ARBA00022741"/>
    </source>
</evidence>
<evidence type="ECO:0000256" key="5">
    <source>
        <dbReference type="ARBA" id="ARBA00015544"/>
    </source>
</evidence>
<dbReference type="EMBL" id="CP151502">
    <property type="protein sequence ID" value="WZN59797.1"/>
    <property type="molecule type" value="Genomic_DNA"/>
</dbReference>
<evidence type="ECO:0000256" key="4">
    <source>
        <dbReference type="ARBA" id="ARBA00012894"/>
    </source>
</evidence>
<evidence type="ECO:0000256" key="8">
    <source>
        <dbReference type="ARBA" id="ARBA00022801"/>
    </source>
</evidence>
<evidence type="ECO:0000313" key="14">
    <source>
        <dbReference type="EMBL" id="WZN59797.1"/>
    </source>
</evidence>
<evidence type="ECO:0000256" key="6">
    <source>
        <dbReference type="ARBA" id="ARBA00022723"/>
    </source>
</evidence>
<keyword evidence="7" id="KW-0547">Nucleotide-binding</keyword>
<evidence type="ECO:0000256" key="10">
    <source>
        <dbReference type="ARBA" id="ARBA00022842"/>
    </source>
</evidence>
<keyword evidence="8" id="KW-0378">Hydrolase</keyword>
<dbReference type="PANTHER" id="PTHR28213">
    <property type="entry name" value="IMP-SPECIFIC 5'-NUCLEOTIDASE 1"/>
    <property type="match status" value="1"/>
</dbReference>
<dbReference type="Gene3D" id="3.30.1240.10">
    <property type="match status" value="1"/>
</dbReference>
<proteinExistence type="inferred from homology"/>
<sequence length="458" mass="51230">MTPSSSSSSLSRAVLGSRAVAAPLCRAHRAPGRVVACQRRGGARCLAAVDLSSSSGSAEKGDQANRESGRAPARSWVEVASQASEGADDFSLLRRKGRLKEQDHLIDFMISMHKTHTSMEVMTKVQGWIEEHKRDRKHSKLKKLVPQVGVFRTELDLVRALREYDGHSSLMERRFVPPNFAEVRHILNLAQIHASSGSLKLATFDADGTLYDDGKHFTRDSKMIDLILGLLRNEVNVAIITAAGYPGQVGRYEERLEGLLEVFEKLRVPKEVLDRFYVMGGECNYLLKIDENYKMFFIPRTEWASCGMMWDDQEIQVLLDKAQSVLLETASKLDVDVHVTRKERAVGVSPRTPAVYEVLEELALTAQYELEGVTSIPFCAFNGGADCFVDVGNKGLGLEALLSYVGCSSERVLHFGDRFTDTGNDAITKRRFSTIWVANPRETMWFIKRILKDLDERA</sequence>
<evidence type="ECO:0000256" key="12">
    <source>
        <dbReference type="ARBA" id="ARBA00047413"/>
    </source>
</evidence>
<keyword evidence="9" id="KW-0067">ATP-binding</keyword>
<protein>
    <recommendedName>
        <fullName evidence="5">IMP-specific 5'-nucleotidase 1</fullName>
        <ecNumber evidence="4">3.1.3.99</ecNumber>
    </recommendedName>
</protein>
<feature type="compositionally biased region" description="Basic and acidic residues" evidence="13">
    <location>
        <begin position="59"/>
        <end position="69"/>
    </location>
</feature>
<organism evidence="14 15">
    <name type="scientific">Chloropicon roscoffensis</name>
    <dbReference type="NCBI Taxonomy" id="1461544"/>
    <lineage>
        <taxon>Eukaryota</taxon>
        <taxon>Viridiplantae</taxon>
        <taxon>Chlorophyta</taxon>
        <taxon>Chloropicophyceae</taxon>
        <taxon>Chloropicales</taxon>
        <taxon>Chloropicaceae</taxon>
        <taxon>Chloropicon</taxon>
    </lineage>
</organism>
<dbReference type="GO" id="GO:0071592">
    <property type="term" value="P:nicotinic acid riboside biosynthetic process"/>
    <property type="evidence" value="ECO:0007669"/>
    <property type="project" value="TreeGrafter"/>
</dbReference>
<comment type="similarity">
    <text evidence="2">Belongs to the ISN1 family.</text>
</comment>
<dbReference type="GO" id="GO:0008253">
    <property type="term" value="F:5'-nucleotidase activity"/>
    <property type="evidence" value="ECO:0007669"/>
    <property type="project" value="InterPro"/>
</dbReference>
<dbReference type="PANTHER" id="PTHR28213:SF1">
    <property type="entry name" value="IMP-SPECIFIC 5'-NUCLEOTIDASE 1"/>
    <property type="match status" value="1"/>
</dbReference>
<dbReference type="GO" id="GO:0005524">
    <property type="term" value="F:ATP binding"/>
    <property type="evidence" value="ECO:0007669"/>
    <property type="project" value="UniProtKB-KW"/>
</dbReference>
<dbReference type="GO" id="GO:0006190">
    <property type="term" value="P:inosine salvage"/>
    <property type="evidence" value="ECO:0007669"/>
    <property type="project" value="InterPro"/>
</dbReference>
<feature type="region of interest" description="Disordered" evidence="13">
    <location>
        <begin position="52"/>
        <end position="74"/>
    </location>
</feature>
<dbReference type="GO" id="GO:0009117">
    <property type="term" value="P:nucleotide metabolic process"/>
    <property type="evidence" value="ECO:0007669"/>
    <property type="project" value="UniProtKB-KW"/>
</dbReference>
<gene>
    <name evidence="14" type="ORF">HKI87_02g13240</name>
</gene>
<keyword evidence="6" id="KW-0479">Metal-binding</keyword>
<dbReference type="GO" id="GO:0071590">
    <property type="term" value="P:nicotinamide riboside biosynthetic process"/>
    <property type="evidence" value="ECO:0007669"/>
    <property type="project" value="TreeGrafter"/>
</dbReference>
<dbReference type="Proteomes" id="UP001472866">
    <property type="component" value="Chromosome 02"/>
</dbReference>
<evidence type="ECO:0000256" key="3">
    <source>
        <dbReference type="ARBA" id="ARBA00011881"/>
    </source>
</evidence>
<evidence type="ECO:0000256" key="13">
    <source>
        <dbReference type="SAM" id="MobiDB-lite"/>
    </source>
</evidence>
<evidence type="ECO:0000256" key="1">
    <source>
        <dbReference type="ARBA" id="ARBA00001946"/>
    </source>
</evidence>
<name>A0AAX4P0G8_9CHLO</name>
<comment type="cofactor">
    <cofactor evidence="1">
        <name>Mg(2+)</name>
        <dbReference type="ChEBI" id="CHEBI:18420"/>
    </cofactor>
</comment>
<evidence type="ECO:0000256" key="11">
    <source>
        <dbReference type="ARBA" id="ARBA00023080"/>
    </source>
</evidence>
<reference evidence="14 15" key="1">
    <citation type="submission" date="2024-03" db="EMBL/GenBank/DDBJ databases">
        <title>Complete genome sequence of the green alga Chloropicon roscoffensis RCC1871.</title>
        <authorList>
            <person name="Lemieux C."/>
            <person name="Pombert J.-F."/>
            <person name="Otis C."/>
            <person name="Turmel M."/>
        </authorList>
    </citation>
    <scope>NUCLEOTIDE SEQUENCE [LARGE SCALE GENOMIC DNA]</scope>
    <source>
        <strain evidence="14 15">RCC1871</strain>
    </source>
</reference>
<dbReference type="SUPFAM" id="SSF56784">
    <property type="entry name" value="HAD-like"/>
    <property type="match status" value="1"/>
</dbReference>
<keyword evidence="10" id="KW-0460">Magnesium</keyword>
<dbReference type="InterPro" id="IPR036412">
    <property type="entry name" value="HAD-like_sf"/>
</dbReference>
<evidence type="ECO:0000256" key="9">
    <source>
        <dbReference type="ARBA" id="ARBA00022840"/>
    </source>
</evidence>
<dbReference type="Gene3D" id="3.40.50.1000">
    <property type="entry name" value="HAD superfamily/HAD-like"/>
    <property type="match status" value="1"/>
</dbReference>
<dbReference type="InterPro" id="IPR009453">
    <property type="entry name" value="ISN1"/>
</dbReference>
<dbReference type="AlphaFoldDB" id="A0AAX4P0G8"/>
<dbReference type="InterPro" id="IPR023214">
    <property type="entry name" value="HAD_sf"/>
</dbReference>
<keyword evidence="15" id="KW-1185">Reference proteome</keyword>
<accession>A0AAX4P0G8</accession>
<dbReference type="GO" id="GO:0000287">
    <property type="term" value="F:magnesium ion binding"/>
    <property type="evidence" value="ECO:0007669"/>
    <property type="project" value="InterPro"/>
</dbReference>
<evidence type="ECO:0000256" key="2">
    <source>
        <dbReference type="ARBA" id="ARBA00005307"/>
    </source>
</evidence>
<keyword evidence="11" id="KW-0546">Nucleotide metabolism</keyword>
<comment type="subunit">
    <text evidence="3">Homotetramer.</text>
</comment>